<sequence length="312" mass="34135">MAVRDLVKNYGSAPALRGLSFEVPQGGIFAYLGTNGAGKTTTINIISGLLAKDSGEIKVCGLDVNQDPVKVKELIGVVPDDSNLYPELTCARNLDYLGELYGLDRQTREERIQDLLELFDLKDRAKMPFRALSRGLKRRLVLAAALIHNPEILFLDEPTIGLDVPSARALRNHIKSINQKGTTIFLTTHNLAEAEALADTVCILIKGQVVKMGSPDEIRGQVEDGTYLKLGLSGEIEEKTLLAACPAVQKASRENGFWRLKVDNLNQALKQSLGLAEAENLAIQEVSVERPNLEEAFLAYVENKGALKEGEK</sequence>
<dbReference type="Pfam" id="PF00005">
    <property type="entry name" value="ABC_tran"/>
    <property type="match status" value="1"/>
</dbReference>
<dbReference type="InParanoid" id="A0A0D2GDT6"/>
<evidence type="ECO:0000313" key="8">
    <source>
        <dbReference type="Proteomes" id="UP000032233"/>
    </source>
</evidence>
<name>A0A0D2GDT6_9BACT</name>
<dbReference type="EMBL" id="AZAC01000018">
    <property type="protein sequence ID" value="KIX13127.1"/>
    <property type="molecule type" value="Genomic_DNA"/>
</dbReference>
<keyword evidence="5" id="KW-0067">ATP-binding</keyword>
<comment type="caution">
    <text evidence="7">The sequence shown here is derived from an EMBL/GenBank/DDBJ whole genome shotgun (WGS) entry which is preliminary data.</text>
</comment>
<feature type="domain" description="ABC transporter" evidence="6">
    <location>
        <begin position="1"/>
        <end position="231"/>
    </location>
</feature>
<proteinExistence type="inferred from homology"/>
<dbReference type="STRING" id="1429043.X474_15630"/>
<dbReference type="PANTHER" id="PTHR42711">
    <property type="entry name" value="ABC TRANSPORTER ATP-BINDING PROTEIN"/>
    <property type="match status" value="1"/>
</dbReference>
<organism evidence="7 8">
    <name type="scientific">Dethiosulfatarculus sandiegensis</name>
    <dbReference type="NCBI Taxonomy" id="1429043"/>
    <lineage>
        <taxon>Bacteria</taxon>
        <taxon>Pseudomonadati</taxon>
        <taxon>Thermodesulfobacteriota</taxon>
        <taxon>Desulfarculia</taxon>
        <taxon>Desulfarculales</taxon>
        <taxon>Desulfarculaceae</taxon>
        <taxon>Dethiosulfatarculus</taxon>
    </lineage>
</organism>
<keyword evidence="3" id="KW-0536">Nodulation</keyword>
<protein>
    <submittedName>
        <fullName evidence="7">ABC transporter</fullName>
    </submittedName>
</protein>
<dbReference type="InterPro" id="IPR050763">
    <property type="entry name" value="ABC_transporter_ATP-binding"/>
</dbReference>
<dbReference type="InterPro" id="IPR003439">
    <property type="entry name" value="ABC_transporter-like_ATP-bd"/>
</dbReference>
<keyword evidence="8" id="KW-1185">Reference proteome</keyword>
<dbReference type="PROSITE" id="PS50893">
    <property type="entry name" value="ABC_TRANSPORTER_2"/>
    <property type="match status" value="1"/>
</dbReference>
<dbReference type="AlphaFoldDB" id="A0A0D2GDT6"/>
<dbReference type="SMART" id="SM00382">
    <property type="entry name" value="AAA"/>
    <property type="match status" value="1"/>
</dbReference>
<dbReference type="GO" id="GO:0005524">
    <property type="term" value="F:ATP binding"/>
    <property type="evidence" value="ECO:0007669"/>
    <property type="project" value="UniProtKB-KW"/>
</dbReference>
<dbReference type="SUPFAM" id="SSF52540">
    <property type="entry name" value="P-loop containing nucleoside triphosphate hydrolases"/>
    <property type="match status" value="1"/>
</dbReference>
<evidence type="ECO:0000256" key="4">
    <source>
        <dbReference type="ARBA" id="ARBA00022741"/>
    </source>
</evidence>
<comment type="similarity">
    <text evidence="1">Belongs to the ABC transporter superfamily.</text>
</comment>
<evidence type="ECO:0000313" key="7">
    <source>
        <dbReference type="EMBL" id="KIX13127.1"/>
    </source>
</evidence>
<dbReference type="Proteomes" id="UP000032233">
    <property type="component" value="Unassembled WGS sequence"/>
</dbReference>
<dbReference type="InterPro" id="IPR003593">
    <property type="entry name" value="AAA+_ATPase"/>
</dbReference>
<evidence type="ECO:0000256" key="1">
    <source>
        <dbReference type="ARBA" id="ARBA00005417"/>
    </source>
</evidence>
<dbReference type="GO" id="GO:0016887">
    <property type="term" value="F:ATP hydrolysis activity"/>
    <property type="evidence" value="ECO:0007669"/>
    <property type="project" value="InterPro"/>
</dbReference>
<keyword evidence="2" id="KW-0813">Transport</keyword>
<gene>
    <name evidence="7" type="ORF">X474_15630</name>
</gene>
<reference evidence="7 8" key="1">
    <citation type="submission" date="2013-11" db="EMBL/GenBank/DDBJ databases">
        <title>Metagenomic analysis of a methanogenic consortium involved in long chain n-alkane degradation.</title>
        <authorList>
            <person name="Davidova I.A."/>
            <person name="Callaghan A.V."/>
            <person name="Wawrik B."/>
            <person name="Pruitt S."/>
            <person name="Marks C."/>
            <person name="Duncan K.E."/>
            <person name="Suflita J.M."/>
        </authorList>
    </citation>
    <scope>NUCLEOTIDE SEQUENCE [LARGE SCALE GENOMIC DNA]</scope>
    <source>
        <strain evidence="7 8">SPR</strain>
    </source>
</reference>
<dbReference type="PANTHER" id="PTHR42711:SF5">
    <property type="entry name" value="ABC TRANSPORTER ATP-BINDING PROTEIN NATA"/>
    <property type="match status" value="1"/>
</dbReference>
<evidence type="ECO:0000256" key="5">
    <source>
        <dbReference type="ARBA" id="ARBA00022840"/>
    </source>
</evidence>
<dbReference type="PATRIC" id="fig|1429043.3.peg.3304"/>
<dbReference type="Gene3D" id="3.40.50.300">
    <property type="entry name" value="P-loop containing nucleotide triphosphate hydrolases"/>
    <property type="match status" value="1"/>
</dbReference>
<evidence type="ECO:0000259" key="6">
    <source>
        <dbReference type="PROSITE" id="PS50893"/>
    </source>
</evidence>
<keyword evidence="4" id="KW-0547">Nucleotide-binding</keyword>
<evidence type="ECO:0000256" key="2">
    <source>
        <dbReference type="ARBA" id="ARBA00022448"/>
    </source>
</evidence>
<accession>A0A0D2GDT6</accession>
<evidence type="ECO:0000256" key="3">
    <source>
        <dbReference type="ARBA" id="ARBA00022458"/>
    </source>
</evidence>
<dbReference type="InterPro" id="IPR027417">
    <property type="entry name" value="P-loop_NTPase"/>
</dbReference>